<protein>
    <submittedName>
        <fullName evidence="1">6124_t:CDS:1</fullName>
    </submittedName>
</protein>
<sequence length="286" mass="32463">MLVINGYEWKSALNGSVASENSLRYNIRNGRECLDLTDYNIDGYLKLTNFANLEELDCSSKRKYHPRTNDHCRNHIIGLDLSGCFGLIELNCSENAELTELNIRNCSNLQKINILGCPKLSKVICDNTPYSPTKIIEKSKLFPCFNGGCKNAASYNGHCDMHQSCKEEGCNSYIHISKEYCSSHQSICIILDCSSRAPLYGECAYHQNKHRCLERGCRSLIHMSKEFCSSHQSNCSILYCSFRTSSPDSECDYHKQKHCCKEEGCNEYIHISKEHCSSHQSSCRIS</sequence>
<organism evidence="1 2">
    <name type="scientific">Racocetra persica</name>
    <dbReference type="NCBI Taxonomy" id="160502"/>
    <lineage>
        <taxon>Eukaryota</taxon>
        <taxon>Fungi</taxon>
        <taxon>Fungi incertae sedis</taxon>
        <taxon>Mucoromycota</taxon>
        <taxon>Glomeromycotina</taxon>
        <taxon>Glomeromycetes</taxon>
        <taxon>Diversisporales</taxon>
        <taxon>Gigasporaceae</taxon>
        <taxon>Racocetra</taxon>
    </lineage>
</organism>
<dbReference type="EMBL" id="CAJVQC010023024">
    <property type="protein sequence ID" value="CAG8720576.1"/>
    <property type="molecule type" value="Genomic_DNA"/>
</dbReference>
<evidence type="ECO:0000313" key="1">
    <source>
        <dbReference type="EMBL" id="CAG8720576.1"/>
    </source>
</evidence>
<keyword evidence="2" id="KW-1185">Reference proteome</keyword>
<accession>A0ACA9PTU1</accession>
<gene>
    <name evidence="1" type="ORF">RPERSI_LOCUS11265</name>
</gene>
<comment type="caution">
    <text evidence="1">The sequence shown here is derived from an EMBL/GenBank/DDBJ whole genome shotgun (WGS) entry which is preliminary data.</text>
</comment>
<evidence type="ECO:0000313" key="2">
    <source>
        <dbReference type="Proteomes" id="UP000789920"/>
    </source>
</evidence>
<proteinExistence type="predicted"/>
<reference evidence="1" key="1">
    <citation type="submission" date="2021-06" db="EMBL/GenBank/DDBJ databases">
        <authorList>
            <person name="Kallberg Y."/>
            <person name="Tangrot J."/>
            <person name="Rosling A."/>
        </authorList>
    </citation>
    <scope>NUCLEOTIDE SEQUENCE</scope>
    <source>
        <strain evidence="1">MA461A</strain>
    </source>
</reference>
<dbReference type="Proteomes" id="UP000789920">
    <property type="component" value="Unassembled WGS sequence"/>
</dbReference>
<name>A0ACA9PTU1_9GLOM</name>